<reference evidence="6 7" key="1">
    <citation type="submission" date="2020-08" db="EMBL/GenBank/DDBJ databases">
        <title>Cohnella phylogeny.</title>
        <authorList>
            <person name="Dunlap C."/>
        </authorList>
    </citation>
    <scope>NUCLEOTIDE SEQUENCE [LARGE SCALE GENOMIC DNA]</scope>
    <source>
        <strain evidence="6 7">CBP 2801</strain>
    </source>
</reference>
<feature type="DNA-binding region" description="H-T-H motif" evidence="4">
    <location>
        <begin position="41"/>
        <end position="60"/>
    </location>
</feature>
<protein>
    <submittedName>
        <fullName evidence="6">TetR/AcrR family transcriptional regulator</fullName>
    </submittedName>
</protein>
<dbReference type="Pfam" id="PF16859">
    <property type="entry name" value="TetR_C_11"/>
    <property type="match status" value="1"/>
</dbReference>
<proteinExistence type="predicted"/>
<keyword evidence="3" id="KW-0804">Transcription</keyword>
<comment type="caution">
    <text evidence="6">The sequence shown here is derived from an EMBL/GenBank/DDBJ whole genome shotgun (WGS) entry which is preliminary data.</text>
</comment>
<evidence type="ECO:0000256" key="1">
    <source>
        <dbReference type="ARBA" id="ARBA00023015"/>
    </source>
</evidence>
<evidence type="ECO:0000256" key="3">
    <source>
        <dbReference type="ARBA" id="ARBA00023163"/>
    </source>
</evidence>
<evidence type="ECO:0000259" key="5">
    <source>
        <dbReference type="PROSITE" id="PS50977"/>
    </source>
</evidence>
<organism evidence="6 7">
    <name type="scientific">Cohnella zeiphila</name>
    <dbReference type="NCBI Taxonomy" id="2761120"/>
    <lineage>
        <taxon>Bacteria</taxon>
        <taxon>Bacillati</taxon>
        <taxon>Bacillota</taxon>
        <taxon>Bacilli</taxon>
        <taxon>Bacillales</taxon>
        <taxon>Paenibacillaceae</taxon>
        <taxon>Cohnella</taxon>
    </lineage>
</organism>
<dbReference type="InterPro" id="IPR011075">
    <property type="entry name" value="TetR_C"/>
</dbReference>
<dbReference type="InterPro" id="IPR050109">
    <property type="entry name" value="HTH-type_TetR-like_transc_reg"/>
</dbReference>
<dbReference type="Gene3D" id="1.10.357.10">
    <property type="entry name" value="Tetracycline Repressor, domain 2"/>
    <property type="match status" value="1"/>
</dbReference>
<feature type="domain" description="HTH tetR-type" evidence="5">
    <location>
        <begin position="18"/>
        <end position="78"/>
    </location>
</feature>
<dbReference type="InterPro" id="IPR009057">
    <property type="entry name" value="Homeodomain-like_sf"/>
</dbReference>
<dbReference type="InterPro" id="IPR036271">
    <property type="entry name" value="Tet_transcr_reg_TetR-rel_C_sf"/>
</dbReference>
<dbReference type="SUPFAM" id="SSF48498">
    <property type="entry name" value="Tetracyclin repressor-like, C-terminal domain"/>
    <property type="match status" value="1"/>
</dbReference>
<dbReference type="Gene3D" id="1.10.10.60">
    <property type="entry name" value="Homeodomain-like"/>
    <property type="match status" value="1"/>
</dbReference>
<dbReference type="GO" id="GO:0003700">
    <property type="term" value="F:DNA-binding transcription factor activity"/>
    <property type="evidence" value="ECO:0007669"/>
    <property type="project" value="TreeGrafter"/>
</dbReference>
<dbReference type="RefSeq" id="WP_185129231.1">
    <property type="nucleotide sequence ID" value="NZ_JACJVO010000012.1"/>
</dbReference>
<dbReference type="EMBL" id="JACJVO010000012">
    <property type="protein sequence ID" value="MBB6731579.1"/>
    <property type="molecule type" value="Genomic_DNA"/>
</dbReference>
<dbReference type="AlphaFoldDB" id="A0A7X0SMH5"/>
<keyword evidence="1" id="KW-0805">Transcription regulation</keyword>
<sequence>MPDTKPDGESTGTRRRGKQLEEAILQAAWDELSAAGYANLTIEGVADRARTSKTVIYRRWPNRAELVRAAVLFRSPYFEGEKIPDTGELRGDCLSLLRQHPFKEVKPDIVRGLLADLDGLPLARFINHQGKERGFAIKTILKRAEQRGEIQTAELHPRIIALPTDLLRQEVILTHEPIPDETIVEIVDVIFLPLVYRSQPG</sequence>
<dbReference type="PANTHER" id="PTHR30055:SF148">
    <property type="entry name" value="TETR-FAMILY TRANSCRIPTIONAL REGULATOR"/>
    <property type="match status" value="1"/>
</dbReference>
<dbReference type="PANTHER" id="PTHR30055">
    <property type="entry name" value="HTH-TYPE TRANSCRIPTIONAL REGULATOR RUTR"/>
    <property type="match status" value="1"/>
</dbReference>
<dbReference type="SUPFAM" id="SSF46689">
    <property type="entry name" value="Homeodomain-like"/>
    <property type="match status" value="1"/>
</dbReference>
<dbReference type="Pfam" id="PF00440">
    <property type="entry name" value="TetR_N"/>
    <property type="match status" value="1"/>
</dbReference>
<dbReference type="InterPro" id="IPR001647">
    <property type="entry name" value="HTH_TetR"/>
</dbReference>
<dbReference type="PROSITE" id="PS50977">
    <property type="entry name" value="HTH_TETR_2"/>
    <property type="match status" value="1"/>
</dbReference>
<name>A0A7X0SMH5_9BACL</name>
<gene>
    <name evidence="6" type="ORF">H7C18_11725</name>
</gene>
<evidence type="ECO:0000313" key="6">
    <source>
        <dbReference type="EMBL" id="MBB6731579.1"/>
    </source>
</evidence>
<accession>A0A7X0SMH5</accession>
<evidence type="ECO:0000313" key="7">
    <source>
        <dbReference type="Proteomes" id="UP000564644"/>
    </source>
</evidence>
<dbReference type="Proteomes" id="UP000564644">
    <property type="component" value="Unassembled WGS sequence"/>
</dbReference>
<evidence type="ECO:0000256" key="4">
    <source>
        <dbReference type="PROSITE-ProRule" id="PRU00335"/>
    </source>
</evidence>
<keyword evidence="7" id="KW-1185">Reference proteome</keyword>
<evidence type="ECO:0000256" key="2">
    <source>
        <dbReference type="ARBA" id="ARBA00023125"/>
    </source>
</evidence>
<keyword evidence="2 4" id="KW-0238">DNA-binding</keyword>
<dbReference type="GO" id="GO:0000976">
    <property type="term" value="F:transcription cis-regulatory region binding"/>
    <property type="evidence" value="ECO:0007669"/>
    <property type="project" value="TreeGrafter"/>
</dbReference>